<keyword evidence="3 12" id="KW-0479">Metal-binding</keyword>
<keyword evidence="6 12" id="KW-0862">Zinc</keyword>
<proteinExistence type="inferred from homology"/>
<dbReference type="GO" id="GO:0005634">
    <property type="term" value="C:nucleus"/>
    <property type="evidence" value="ECO:0007669"/>
    <property type="project" value="UniProtKB-SubCell"/>
</dbReference>
<sequence length="364" mass="40859">MASPKPRSKKIPTTQLNPKQQRIRENLENKKRFDKLSFLWIEKLLVPVNENILCQAANYLLPAYYHDVLEERQTQNLCGYPLCRKPCMKSLPKYKIDARRRKVYDQTELSFFCSKICRAASKFYEAQLSAEPLYVRDRNQPLQISLLPTNVSLDTLAKTPVLPAQGNPFRSYVQSLLASAVYPDITSNPVFPKTRKVLRNPRTLPGLNQKMDIKIIERPTTVEQHPVSALHTSGDTVGSSNAQRLTLSSLPTVSCTNTPIHTTDDVTAMRPQAVQPDDPGITPEELSTLFDKAFGDSSSSDDHTQSPPTTTTTSTGSDSQRVSSPTVDPTDYDVIEGYKIPLHQYRQSRRDKAVTPTTLVLTKP</sequence>
<evidence type="ECO:0000256" key="4">
    <source>
        <dbReference type="ARBA" id="ARBA00022771"/>
    </source>
</evidence>
<evidence type="ECO:0000256" key="5">
    <source>
        <dbReference type="ARBA" id="ARBA00022801"/>
    </source>
</evidence>
<evidence type="ECO:0000256" key="11">
    <source>
        <dbReference type="PROSITE-ProRule" id="PRU00812"/>
    </source>
</evidence>
<evidence type="ECO:0000313" key="16">
    <source>
        <dbReference type="Proteomes" id="UP001150925"/>
    </source>
</evidence>
<comment type="similarity">
    <text evidence="2 11 12">Belongs to the RPAP2 family.</text>
</comment>
<dbReference type="EMBL" id="JANBPY010000232">
    <property type="protein sequence ID" value="KAJ1968096.1"/>
    <property type="molecule type" value="Genomic_DNA"/>
</dbReference>
<keyword evidence="4 12" id="KW-0863">Zinc-finger</keyword>
<evidence type="ECO:0000256" key="6">
    <source>
        <dbReference type="ARBA" id="ARBA00022833"/>
    </source>
</evidence>
<keyword evidence="16" id="KW-1185">Reference proteome</keyword>
<evidence type="ECO:0000256" key="1">
    <source>
        <dbReference type="ARBA" id="ARBA00004123"/>
    </source>
</evidence>
<dbReference type="PANTHER" id="PTHR14732">
    <property type="entry name" value="RNA POLYMERASE II SUBUNIT B1 CTD PHOSPHATASE RPAP2-RELATED"/>
    <property type="match status" value="1"/>
</dbReference>
<evidence type="ECO:0000256" key="9">
    <source>
        <dbReference type="ARBA" id="ARBA00047761"/>
    </source>
</evidence>
<comment type="subcellular location">
    <subcellularLocation>
        <location evidence="1 12">Nucleus</location>
    </subcellularLocation>
</comment>
<dbReference type="Pfam" id="PF04181">
    <property type="entry name" value="RPAP2_Rtr1"/>
    <property type="match status" value="1"/>
</dbReference>
<evidence type="ECO:0000313" key="15">
    <source>
        <dbReference type="EMBL" id="KAJ1968096.1"/>
    </source>
</evidence>
<dbReference type="GO" id="GO:0043175">
    <property type="term" value="F:RNA polymerase core enzyme binding"/>
    <property type="evidence" value="ECO:0007669"/>
    <property type="project" value="UniProtKB-UniRule"/>
</dbReference>
<dbReference type="PROSITE" id="PS51479">
    <property type="entry name" value="ZF_RTR1"/>
    <property type="match status" value="1"/>
</dbReference>
<comment type="caution">
    <text evidence="15">The sequence shown here is derived from an EMBL/GenBank/DDBJ whole genome shotgun (WGS) entry which is preliminary data.</text>
</comment>
<dbReference type="Proteomes" id="UP001150925">
    <property type="component" value="Unassembled WGS sequence"/>
</dbReference>
<evidence type="ECO:0000256" key="13">
    <source>
        <dbReference type="SAM" id="MobiDB-lite"/>
    </source>
</evidence>
<evidence type="ECO:0000256" key="10">
    <source>
        <dbReference type="ARBA" id="ARBA00048336"/>
    </source>
</evidence>
<evidence type="ECO:0000256" key="3">
    <source>
        <dbReference type="ARBA" id="ARBA00022723"/>
    </source>
</evidence>
<feature type="domain" description="RTR1-type" evidence="14">
    <location>
        <begin position="55"/>
        <end position="137"/>
    </location>
</feature>
<dbReference type="InterPro" id="IPR007308">
    <property type="entry name" value="Rtr1/RPAP2_dom"/>
</dbReference>
<organism evidence="15 16">
    <name type="scientific">Dispira parvispora</name>
    <dbReference type="NCBI Taxonomy" id="1520584"/>
    <lineage>
        <taxon>Eukaryota</taxon>
        <taxon>Fungi</taxon>
        <taxon>Fungi incertae sedis</taxon>
        <taxon>Zoopagomycota</taxon>
        <taxon>Kickxellomycotina</taxon>
        <taxon>Dimargaritomycetes</taxon>
        <taxon>Dimargaritales</taxon>
        <taxon>Dimargaritaceae</taxon>
        <taxon>Dispira</taxon>
    </lineage>
</organism>
<protein>
    <recommendedName>
        <fullName evidence="12">RNA polymerase II subunit B1 CTD phosphatase RPAP2 homolog</fullName>
        <ecNumber evidence="12">3.1.3.16</ecNumber>
    </recommendedName>
</protein>
<evidence type="ECO:0000259" key="14">
    <source>
        <dbReference type="PROSITE" id="PS51479"/>
    </source>
</evidence>
<feature type="compositionally biased region" description="Low complexity" evidence="13">
    <location>
        <begin position="305"/>
        <end position="320"/>
    </location>
</feature>
<dbReference type="PANTHER" id="PTHR14732:SF0">
    <property type="entry name" value="RNA POLYMERASE II SUBUNIT B1 CTD PHOSPHATASE RPAP2-RELATED"/>
    <property type="match status" value="1"/>
</dbReference>
<comment type="catalytic activity">
    <reaction evidence="9 12">
        <text>O-phospho-L-seryl-[protein] + H2O = L-seryl-[protein] + phosphate</text>
        <dbReference type="Rhea" id="RHEA:20629"/>
        <dbReference type="Rhea" id="RHEA-COMP:9863"/>
        <dbReference type="Rhea" id="RHEA-COMP:11604"/>
        <dbReference type="ChEBI" id="CHEBI:15377"/>
        <dbReference type="ChEBI" id="CHEBI:29999"/>
        <dbReference type="ChEBI" id="CHEBI:43474"/>
        <dbReference type="ChEBI" id="CHEBI:83421"/>
        <dbReference type="EC" id="3.1.3.16"/>
    </reaction>
</comment>
<accession>A0A9W8E860</accession>
<keyword evidence="7 12" id="KW-0904">Protein phosphatase</keyword>
<keyword evidence="5 12" id="KW-0378">Hydrolase</keyword>
<evidence type="ECO:0000256" key="2">
    <source>
        <dbReference type="ARBA" id="ARBA00005676"/>
    </source>
</evidence>
<dbReference type="OrthoDB" id="2590500at2759"/>
<dbReference type="GO" id="GO:0005737">
    <property type="term" value="C:cytoplasm"/>
    <property type="evidence" value="ECO:0007669"/>
    <property type="project" value="TreeGrafter"/>
</dbReference>
<dbReference type="AlphaFoldDB" id="A0A9W8E860"/>
<evidence type="ECO:0000256" key="12">
    <source>
        <dbReference type="RuleBase" id="RU367080"/>
    </source>
</evidence>
<dbReference type="GO" id="GO:0008420">
    <property type="term" value="F:RNA polymerase II CTD heptapeptide repeat phosphatase activity"/>
    <property type="evidence" value="ECO:0007669"/>
    <property type="project" value="UniProtKB-UniRule"/>
</dbReference>
<dbReference type="EC" id="3.1.3.16" evidence="12"/>
<comment type="catalytic activity">
    <reaction evidence="10 12">
        <text>O-phospho-L-threonyl-[protein] + H2O = L-threonyl-[protein] + phosphate</text>
        <dbReference type="Rhea" id="RHEA:47004"/>
        <dbReference type="Rhea" id="RHEA-COMP:11060"/>
        <dbReference type="Rhea" id="RHEA-COMP:11605"/>
        <dbReference type="ChEBI" id="CHEBI:15377"/>
        <dbReference type="ChEBI" id="CHEBI:30013"/>
        <dbReference type="ChEBI" id="CHEBI:43474"/>
        <dbReference type="ChEBI" id="CHEBI:61977"/>
        <dbReference type="EC" id="3.1.3.16"/>
    </reaction>
</comment>
<dbReference type="InterPro" id="IPR039693">
    <property type="entry name" value="Rtr1/RPAP2"/>
</dbReference>
<keyword evidence="8 12" id="KW-0539">Nucleus</keyword>
<dbReference type="GO" id="GO:0008270">
    <property type="term" value="F:zinc ion binding"/>
    <property type="evidence" value="ECO:0007669"/>
    <property type="project" value="UniProtKB-KW"/>
</dbReference>
<comment type="function">
    <text evidence="12">Putative RNA polymerase II subunit B1 C-terminal domain (CTD) phosphatase involved in RNA polymerase II transcription regulation.</text>
</comment>
<dbReference type="InterPro" id="IPR038534">
    <property type="entry name" value="Rtr1/RPAP2_sf"/>
</dbReference>
<evidence type="ECO:0000256" key="7">
    <source>
        <dbReference type="ARBA" id="ARBA00022912"/>
    </source>
</evidence>
<evidence type="ECO:0000256" key="8">
    <source>
        <dbReference type="ARBA" id="ARBA00023242"/>
    </source>
</evidence>
<reference evidence="15" key="1">
    <citation type="submission" date="2022-07" db="EMBL/GenBank/DDBJ databases">
        <title>Phylogenomic reconstructions and comparative analyses of Kickxellomycotina fungi.</title>
        <authorList>
            <person name="Reynolds N.K."/>
            <person name="Stajich J.E."/>
            <person name="Barry K."/>
            <person name="Grigoriev I.V."/>
            <person name="Crous P."/>
            <person name="Smith M.E."/>
        </authorList>
    </citation>
    <scope>NUCLEOTIDE SEQUENCE</scope>
    <source>
        <strain evidence="15">RSA 1196</strain>
    </source>
</reference>
<feature type="region of interest" description="Disordered" evidence="13">
    <location>
        <begin position="253"/>
        <end position="332"/>
    </location>
</feature>
<gene>
    <name evidence="15" type="ORF">IWQ62_001451</name>
</gene>
<dbReference type="Gene3D" id="1.25.40.820">
    <property type="match status" value="1"/>
</dbReference>
<name>A0A9W8E860_9FUNG</name>